<accession>A0ABR7FWU3</accession>
<gene>
    <name evidence="3" type="ORF">H8S22_17555</name>
</gene>
<dbReference type="InterPro" id="IPR011060">
    <property type="entry name" value="RibuloseP-bd_barrel"/>
</dbReference>
<dbReference type="PANTHER" id="PTHR11749">
    <property type="entry name" value="RIBULOSE-5-PHOSPHATE-3-EPIMERASE"/>
    <property type="match status" value="1"/>
</dbReference>
<dbReference type="PROSITE" id="PS01085">
    <property type="entry name" value="RIBUL_P_3_EPIMER_1"/>
    <property type="match status" value="1"/>
</dbReference>
<name>A0ABR7FWU3_9FIRM</name>
<dbReference type="Proteomes" id="UP000635828">
    <property type="component" value="Unassembled WGS sequence"/>
</dbReference>
<reference evidence="3 4" key="1">
    <citation type="submission" date="2020-08" db="EMBL/GenBank/DDBJ databases">
        <title>Genome public.</title>
        <authorList>
            <person name="Liu C."/>
            <person name="Sun Q."/>
        </authorList>
    </citation>
    <scope>NUCLEOTIDE SEQUENCE [LARGE SCALE GENOMIC DNA]</scope>
    <source>
        <strain evidence="3 4">NSJ-7</strain>
    </source>
</reference>
<keyword evidence="1" id="KW-0479">Metal-binding</keyword>
<dbReference type="RefSeq" id="WP_024729439.1">
    <property type="nucleotide sequence ID" value="NZ_JACOOS010000041.1"/>
</dbReference>
<keyword evidence="2" id="KW-0413">Isomerase</keyword>
<organism evidence="3 4">
    <name type="scientific">Anaerostipes hominis</name>
    <name type="common">ex Liu et al. 2021</name>
    <dbReference type="NCBI Taxonomy" id="2763018"/>
    <lineage>
        <taxon>Bacteria</taxon>
        <taxon>Bacillati</taxon>
        <taxon>Bacillota</taxon>
        <taxon>Clostridia</taxon>
        <taxon>Lachnospirales</taxon>
        <taxon>Lachnospiraceae</taxon>
        <taxon>Anaerostipes</taxon>
    </lineage>
</organism>
<dbReference type="InterPro" id="IPR000056">
    <property type="entry name" value="Ribul_P_3_epim-like"/>
</dbReference>
<keyword evidence="4" id="KW-1185">Reference proteome</keyword>
<dbReference type="Gene3D" id="3.20.20.70">
    <property type="entry name" value="Aldolase class I"/>
    <property type="match status" value="1"/>
</dbReference>
<evidence type="ECO:0000313" key="4">
    <source>
        <dbReference type="Proteomes" id="UP000635828"/>
    </source>
</evidence>
<dbReference type="CDD" id="cd00429">
    <property type="entry name" value="RPE"/>
    <property type="match status" value="1"/>
</dbReference>
<dbReference type="EMBL" id="JACOOS010000041">
    <property type="protein sequence ID" value="MBC5679278.1"/>
    <property type="molecule type" value="Genomic_DNA"/>
</dbReference>
<evidence type="ECO:0000256" key="1">
    <source>
        <dbReference type="ARBA" id="ARBA00022723"/>
    </source>
</evidence>
<proteinExistence type="predicted"/>
<comment type="caution">
    <text evidence="3">The sequence shown here is derived from an EMBL/GenBank/DDBJ whole genome shotgun (WGS) entry which is preliminary data.</text>
</comment>
<dbReference type="InterPro" id="IPR013785">
    <property type="entry name" value="Aldolase_TIM"/>
</dbReference>
<dbReference type="Pfam" id="PF00834">
    <property type="entry name" value="Ribul_P_3_epim"/>
    <property type="match status" value="1"/>
</dbReference>
<evidence type="ECO:0000256" key="2">
    <source>
        <dbReference type="ARBA" id="ARBA00023235"/>
    </source>
</evidence>
<sequence>MKIFPSLASADQLKLREEIEKLKNHTYLHYDIEDGNFVPNITFGLGTVRLAAEVTEASMDAHLMVQNPLDYLNDLQACGFKAVAVHWEALDYPSRIITEIKRRGMKAGIALNPRTAVNEVEFYLNEADYFLIMTSEPDGAGEKFRADMVEKVRWLAKRCRTDQDIIADGGISGKEIRLLRKNGATGAVIGRAVFQAEDSFGAITYFENL</sequence>
<protein>
    <submittedName>
        <fullName evidence="3">Ribulose-phosphate 3-epimerase</fullName>
    </submittedName>
</protein>
<dbReference type="SUPFAM" id="SSF51366">
    <property type="entry name" value="Ribulose-phoshate binding barrel"/>
    <property type="match status" value="1"/>
</dbReference>
<evidence type="ECO:0000313" key="3">
    <source>
        <dbReference type="EMBL" id="MBC5679278.1"/>
    </source>
</evidence>